<feature type="compositionally biased region" description="Basic and acidic residues" evidence="1">
    <location>
        <begin position="467"/>
        <end position="484"/>
    </location>
</feature>
<proteinExistence type="predicted"/>
<gene>
    <name evidence="2" type="ORF">Tci_222334</name>
</gene>
<feature type="compositionally biased region" description="Basic and acidic residues" evidence="1">
    <location>
        <begin position="96"/>
        <end position="105"/>
    </location>
</feature>
<sequence length="555" mass="63669">MENKDDKKTNKMSYPRFTKIIIDYFMSKDQSISRRNKMFWHTARDDTMFTTIRCISKHEKTQVYGTILSKELTNPTMLESKAYKTYYAFASGEKTPKPNKKEFRISHASGSRDGVDTQSKVPDEQQLMTFGTAIGIGKPGVSDIPKYDSKSDKEYWGDSDEEDDDEDDFEDDVNNSDDISDEGDDDNYGNNGNDGDDDDDANDDDKQESDDKNDDDEETDSDRTKSERIKIPILVQSTTEFYEEEEEEEKINDEETMKDEEDDESGFEQEEEDTHVTLTPVLDTQKTSGLTQRSSVSFKFTSKLLNLDNPSPADNEIAFLMDTTTHHATSIPEITSSFTTPTPLPPLFFNPLLQQATTTLTPTSLETTTSLPALPNFAYVFKFNKKVSNLEKDLSEMKQVDQVEAQVEKREYIELVDSTILIDKIEKNKLFDIDKYKRELYDALVKSYNTDKDIFESYDRRTKRGKLSKEAEPYRDSRSKEKKSLSTSKNTSKSQHKSFEKSANAKEPSHTIEDSRVQQDQVFDTGNNDEQPPDKELTNADWFKKPKRPLTPDPN</sequence>
<feature type="compositionally biased region" description="Basic and acidic residues" evidence="1">
    <location>
        <begin position="221"/>
        <end position="230"/>
    </location>
</feature>
<organism evidence="2">
    <name type="scientific">Tanacetum cinerariifolium</name>
    <name type="common">Dalmatian daisy</name>
    <name type="synonym">Chrysanthemum cinerariifolium</name>
    <dbReference type="NCBI Taxonomy" id="118510"/>
    <lineage>
        <taxon>Eukaryota</taxon>
        <taxon>Viridiplantae</taxon>
        <taxon>Streptophyta</taxon>
        <taxon>Embryophyta</taxon>
        <taxon>Tracheophyta</taxon>
        <taxon>Spermatophyta</taxon>
        <taxon>Magnoliopsida</taxon>
        <taxon>eudicotyledons</taxon>
        <taxon>Gunneridae</taxon>
        <taxon>Pentapetalae</taxon>
        <taxon>asterids</taxon>
        <taxon>campanulids</taxon>
        <taxon>Asterales</taxon>
        <taxon>Asteraceae</taxon>
        <taxon>Asteroideae</taxon>
        <taxon>Anthemideae</taxon>
        <taxon>Anthemidinae</taxon>
        <taxon>Tanacetum</taxon>
    </lineage>
</organism>
<dbReference type="EMBL" id="BKCJ010061139">
    <property type="protein sequence ID" value="GEW50358.1"/>
    <property type="molecule type" value="Genomic_DNA"/>
</dbReference>
<feature type="compositionally biased region" description="Acidic residues" evidence="1">
    <location>
        <begin position="157"/>
        <end position="187"/>
    </location>
</feature>
<evidence type="ECO:0000313" key="2">
    <source>
        <dbReference type="EMBL" id="GEW50358.1"/>
    </source>
</evidence>
<accession>A0A699GW15</accession>
<evidence type="ECO:0000256" key="1">
    <source>
        <dbReference type="SAM" id="MobiDB-lite"/>
    </source>
</evidence>
<comment type="caution">
    <text evidence="2">The sequence shown here is derived from an EMBL/GenBank/DDBJ whole genome shotgun (WGS) entry which is preliminary data.</text>
</comment>
<feature type="compositionally biased region" description="Acidic residues" evidence="1">
    <location>
        <begin position="194"/>
        <end position="220"/>
    </location>
</feature>
<feature type="compositionally biased region" description="Polar residues" evidence="1">
    <location>
        <begin position="518"/>
        <end position="530"/>
    </location>
</feature>
<dbReference type="AlphaFoldDB" id="A0A699GW15"/>
<feature type="region of interest" description="Disordered" evidence="1">
    <location>
        <begin position="465"/>
        <end position="555"/>
    </location>
</feature>
<feature type="compositionally biased region" description="Basic and acidic residues" evidence="1">
    <location>
        <begin position="497"/>
        <end position="517"/>
    </location>
</feature>
<feature type="region of interest" description="Disordered" evidence="1">
    <location>
        <begin position="96"/>
        <end position="274"/>
    </location>
</feature>
<feature type="compositionally biased region" description="Basic and acidic residues" evidence="1">
    <location>
        <begin position="532"/>
        <end position="544"/>
    </location>
</feature>
<reference evidence="2" key="1">
    <citation type="journal article" date="2019" name="Sci. Rep.">
        <title>Draft genome of Tanacetum cinerariifolium, the natural source of mosquito coil.</title>
        <authorList>
            <person name="Yamashiro T."/>
            <person name="Shiraishi A."/>
            <person name="Satake H."/>
            <person name="Nakayama K."/>
        </authorList>
    </citation>
    <scope>NUCLEOTIDE SEQUENCE</scope>
</reference>
<feature type="compositionally biased region" description="Acidic residues" evidence="1">
    <location>
        <begin position="241"/>
        <end position="273"/>
    </location>
</feature>
<protein>
    <submittedName>
        <fullName evidence="2">Uncharacterized protein</fullName>
    </submittedName>
</protein>
<feature type="compositionally biased region" description="Basic and acidic residues" evidence="1">
    <location>
        <begin position="145"/>
        <end position="156"/>
    </location>
</feature>
<name>A0A699GW15_TANCI</name>